<organism evidence="1 2">
    <name type="scientific">Nitrosomonas communis</name>
    <dbReference type="NCBI Taxonomy" id="44574"/>
    <lineage>
        <taxon>Bacteria</taxon>
        <taxon>Pseudomonadati</taxon>
        <taxon>Pseudomonadota</taxon>
        <taxon>Betaproteobacteria</taxon>
        <taxon>Nitrosomonadales</taxon>
        <taxon>Nitrosomonadaceae</taxon>
        <taxon>Nitrosomonas</taxon>
    </lineage>
</organism>
<dbReference type="Proteomes" id="UP000183287">
    <property type="component" value="Unassembled WGS sequence"/>
</dbReference>
<evidence type="ECO:0000313" key="1">
    <source>
        <dbReference type="EMBL" id="SFN08100.1"/>
    </source>
</evidence>
<keyword evidence="2" id="KW-1185">Reference proteome</keyword>
<dbReference type="EMBL" id="FOUB01000098">
    <property type="protein sequence ID" value="SFN08100.1"/>
    <property type="molecule type" value="Genomic_DNA"/>
</dbReference>
<name>A0A1I4W4C5_9PROT</name>
<sequence length="30" mass="3540">MSVILRNQHINEDLIGDFCARCRMLYLSLD</sequence>
<reference evidence="2" key="1">
    <citation type="submission" date="2016-10" db="EMBL/GenBank/DDBJ databases">
        <authorList>
            <person name="Varghese N."/>
            <person name="Submissions S."/>
        </authorList>
    </citation>
    <scope>NUCLEOTIDE SEQUENCE [LARGE SCALE GENOMIC DNA]</scope>
    <source>
        <strain evidence="2">Nm44</strain>
    </source>
</reference>
<evidence type="ECO:0000313" key="2">
    <source>
        <dbReference type="Proteomes" id="UP000183287"/>
    </source>
</evidence>
<dbReference type="AlphaFoldDB" id="A0A1I4W4C5"/>
<proteinExistence type="predicted"/>
<protein>
    <submittedName>
        <fullName evidence="1">Uncharacterized protein</fullName>
    </submittedName>
</protein>
<gene>
    <name evidence="1" type="ORF">SAMN05421863_10983</name>
</gene>
<accession>A0A1I4W4C5</accession>